<proteinExistence type="predicted"/>
<protein>
    <submittedName>
        <fullName evidence="1">Uncharacterized protein</fullName>
    </submittedName>
</protein>
<dbReference type="AlphaFoldDB" id="A0A4Z2FVU9"/>
<gene>
    <name evidence="1" type="ORF">EYF80_044787</name>
</gene>
<evidence type="ECO:0000313" key="2">
    <source>
        <dbReference type="Proteomes" id="UP000314294"/>
    </source>
</evidence>
<comment type="caution">
    <text evidence="1">The sequence shown here is derived from an EMBL/GenBank/DDBJ whole genome shotgun (WGS) entry which is preliminary data.</text>
</comment>
<dbReference type="Proteomes" id="UP000314294">
    <property type="component" value="Unassembled WGS sequence"/>
</dbReference>
<keyword evidence="2" id="KW-1185">Reference proteome</keyword>
<name>A0A4Z2FVU9_9TELE</name>
<sequence>MHCCGSLTRGHASTFSLTFHRHSALSANQSLEAHLCSSGNGSKRIPWGRGTFTGVTERTNRKARLASCDITGQQARVQRKKDTTSAGVLRRAHDTLGSDGSACQRTRLINGEVMDASAAAVQTSRGTLTVPLVLARQREGPGAAILCQATGP</sequence>
<reference evidence="1 2" key="1">
    <citation type="submission" date="2019-03" db="EMBL/GenBank/DDBJ databases">
        <title>First draft genome of Liparis tanakae, snailfish: a comprehensive survey of snailfish specific genes.</title>
        <authorList>
            <person name="Kim W."/>
            <person name="Song I."/>
            <person name="Jeong J.-H."/>
            <person name="Kim D."/>
            <person name="Kim S."/>
            <person name="Ryu S."/>
            <person name="Song J.Y."/>
            <person name="Lee S.K."/>
        </authorList>
    </citation>
    <scope>NUCLEOTIDE SEQUENCE [LARGE SCALE GENOMIC DNA]</scope>
    <source>
        <tissue evidence="1">Muscle</tissue>
    </source>
</reference>
<evidence type="ECO:0000313" key="1">
    <source>
        <dbReference type="EMBL" id="TNN45015.1"/>
    </source>
</evidence>
<organism evidence="1 2">
    <name type="scientific">Liparis tanakae</name>
    <name type="common">Tanaka's snailfish</name>
    <dbReference type="NCBI Taxonomy" id="230148"/>
    <lineage>
        <taxon>Eukaryota</taxon>
        <taxon>Metazoa</taxon>
        <taxon>Chordata</taxon>
        <taxon>Craniata</taxon>
        <taxon>Vertebrata</taxon>
        <taxon>Euteleostomi</taxon>
        <taxon>Actinopterygii</taxon>
        <taxon>Neopterygii</taxon>
        <taxon>Teleostei</taxon>
        <taxon>Neoteleostei</taxon>
        <taxon>Acanthomorphata</taxon>
        <taxon>Eupercaria</taxon>
        <taxon>Perciformes</taxon>
        <taxon>Cottioidei</taxon>
        <taxon>Cottales</taxon>
        <taxon>Liparidae</taxon>
        <taxon>Liparis</taxon>
    </lineage>
</organism>
<accession>A0A4Z2FVU9</accession>
<dbReference type="EMBL" id="SRLO01000872">
    <property type="protein sequence ID" value="TNN45015.1"/>
    <property type="molecule type" value="Genomic_DNA"/>
</dbReference>